<organism evidence="4 5">
    <name type="scientific">Kitasatospora albolonga</name>
    <dbReference type="NCBI Taxonomy" id="68173"/>
    <lineage>
        <taxon>Bacteria</taxon>
        <taxon>Bacillati</taxon>
        <taxon>Actinomycetota</taxon>
        <taxon>Actinomycetes</taxon>
        <taxon>Kitasatosporales</taxon>
        <taxon>Streptomycetaceae</taxon>
        <taxon>Kitasatospora</taxon>
    </lineage>
</organism>
<dbReference type="InterPro" id="IPR013783">
    <property type="entry name" value="Ig-like_fold"/>
</dbReference>
<dbReference type="InterPro" id="IPR011042">
    <property type="entry name" value="6-blade_b-propeller_TolB-like"/>
</dbReference>
<feature type="region of interest" description="Disordered" evidence="2">
    <location>
        <begin position="129"/>
        <end position="191"/>
    </location>
</feature>
<dbReference type="RefSeq" id="WP_084749522.1">
    <property type="nucleotide sequence ID" value="NZ_CP020563.1"/>
</dbReference>
<dbReference type="Pfam" id="PF01345">
    <property type="entry name" value="DUF11"/>
    <property type="match status" value="1"/>
</dbReference>
<feature type="region of interest" description="Disordered" evidence="2">
    <location>
        <begin position="215"/>
        <end position="238"/>
    </location>
</feature>
<dbReference type="SUPFAM" id="SSF82171">
    <property type="entry name" value="DPP6 N-terminal domain-like"/>
    <property type="match status" value="1"/>
</dbReference>
<feature type="domain" description="DUF11" evidence="3">
    <location>
        <begin position="699"/>
        <end position="808"/>
    </location>
</feature>
<evidence type="ECO:0000259" key="3">
    <source>
        <dbReference type="Pfam" id="PF01345"/>
    </source>
</evidence>
<dbReference type="PANTHER" id="PTHR36842">
    <property type="entry name" value="PROTEIN TOLB HOMOLOG"/>
    <property type="match status" value="1"/>
</dbReference>
<keyword evidence="5" id="KW-1185">Reference proteome</keyword>
<protein>
    <recommendedName>
        <fullName evidence="3">DUF11 domain-containing protein</fullName>
    </recommendedName>
</protein>
<dbReference type="Gene3D" id="2.120.10.30">
    <property type="entry name" value="TolB, C-terminal domain"/>
    <property type="match status" value="3"/>
</dbReference>
<name>A0ABC8BZY7_9ACTN</name>
<feature type="region of interest" description="Disordered" evidence="2">
    <location>
        <begin position="794"/>
        <end position="881"/>
    </location>
</feature>
<evidence type="ECO:0000256" key="1">
    <source>
        <dbReference type="ARBA" id="ARBA00009820"/>
    </source>
</evidence>
<dbReference type="PANTHER" id="PTHR36842:SF1">
    <property type="entry name" value="PROTEIN TOLB"/>
    <property type="match status" value="1"/>
</dbReference>
<feature type="region of interest" description="Disordered" evidence="2">
    <location>
        <begin position="443"/>
        <end position="488"/>
    </location>
</feature>
<dbReference type="PRINTS" id="PR01217">
    <property type="entry name" value="PRICHEXTENSN"/>
</dbReference>
<dbReference type="InterPro" id="IPR001434">
    <property type="entry name" value="OmcB-like_DUF11"/>
</dbReference>
<evidence type="ECO:0000313" key="4">
    <source>
        <dbReference type="EMBL" id="ARF75373.1"/>
    </source>
</evidence>
<dbReference type="SUPFAM" id="SSF69304">
    <property type="entry name" value="Tricorn protease N-terminal domain"/>
    <property type="match status" value="1"/>
</dbReference>
<feature type="compositionally biased region" description="Pro residues" evidence="2">
    <location>
        <begin position="816"/>
        <end position="881"/>
    </location>
</feature>
<proteinExistence type="inferred from homology"/>
<dbReference type="Gene3D" id="2.60.40.10">
    <property type="entry name" value="Immunoglobulins"/>
    <property type="match status" value="1"/>
</dbReference>
<evidence type="ECO:0000313" key="5">
    <source>
        <dbReference type="Proteomes" id="UP000192251"/>
    </source>
</evidence>
<feature type="region of interest" description="Disordered" evidence="2">
    <location>
        <begin position="615"/>
        <end position="642"/>
    </location>
</feature>
<feature type="region of interest" description="Disordered" evidence="2">
    <location>
        <begin position="385"/>
        <end position="410"/>
    </location>
</feature>
<dbReference type="GO" id="GO:0005975">
    <property type="term" value="P:carbohydrate metabolic process"/>
    <property type="evidence" value="ECO:0007669"/>
    <property type="project" value="UniProtKB-ARBA"/>
</dbReference>
<gene>
    <name evidence="4" type="ORF">B7C62_26320</name>
</gene>
<dbReference type="AlphaFoldDB" id="A0ABC8BZY7"/>
<reference evidence="4 5" key="1">
    <citation type="submission" date="2017-04" db="EMBL/GenBank/DDBJ databases">
        <title>The complete genome sequence of Streptomyces albolongus YIM 101047, the producer of novel bafilomycins and novel odoriferous sesquiterpenoids.</title>
        <authorList>
            <person name="Yin M."/>
            <person name="Jiang Y."/>
        </authorList>
    </citation>
    <scope>NUCLEOTIDE SEQUENCE [LARGE SCALE GENOMIC DNA]</scope>
    <source>
        <strain evidence="4 5">YIM 101047</strain>
    </source>
</reference>
<dbReference type="Proteomes" id="UP000192251">
    <property type="component" value="Chromosome"/>
</dbReference>
<comment type="similarity">
    <text evidence="1">Belongs to the TolB family.</text>
</comment>
<dbReference type="KEGG" id="kab:B7C62_26320"/>
<sequence length="1098" mass="114869">MTGTAGPAKHSRWSRLAGAVVLLAPLLVVGSASAPHGAPRPDPAAAAVADPAEAGRIAFAGTEHRSLGRVADPQATEPLFGSTGPVHYDEDPSARGEVLVFTSLRDSVRPQVYVRDADGTVRRLTTDRDAANPELSPDGRTVVFDSAEPGGPGGGTQRDLWAVGIDGSDLRRLSDTPDNEESPTFSPDGTRIAYACDGDTSRGWQIYEQALTGGERTRISDGPPGDAVDPSWNPVDDDTRRSRVAYTHVTDPDPEKGNRLRVTEGIGTDRPLLAGAHAEWGSHSVSWLPDGDGVLFLSPFHVCGCDDFDHVYRVTAFTDETPQQLLTEDRKVASPTWLGPGGSGGVVVARITAEAANVVTLQDVRQDGSDPRDLGLTILREDPAARTNTDPAQDPLFNPAAGYDPWTERQNYTPDGRRIVVTRFEGPADARIQRIWMVDADGTDAQPLPLAGRGDRDRDTDPTFSPDGTKLAFTRTSPGGAGEPAGPGRILIADVATGEILDEVRPPEGEQQGSDAQPTWSSDGLNLAFTRTHVINGHGGNKHIWVVPVDRLDQQRDLSSTICYGDCEVIDDSPAFSPDGTRVAFNRKDGGGRLNERAGILIKPLRGGGCRVVLPSSQRENPDGCEQEIPDTTGTGPFQPRDVAWSPDGSRIVLTSRRELAPNSMEQLSVLDLASGELAPLDNTHAGRQKEPSYQQSVDLAVTAPPTGPAVEVGSSVEVKVTVVNHGPSPSPGTLFTADAPPGVRLEELTTDAGPCGAGSPQCDLGTVPPGASVEITAKLTGVTRGDQPVGWSVTGAVLDPNPTDNATGTLVPVQDVPPPSPTPTPPTPSPTPPTPSPTPPTQSPTPTPAPPTPTPTTTAPTPPRPPAARPPVARPPAPLPPAPLAGPGVVVRAQPSPGYVGGKVVVTYTVRNGDNATATGLRLRLGLPGNIPAGPLPAGCAAGRCALPDLAPGASTVVRVVLSPDRALRTSITARLTTTGTDADRSDNVSRIPLRILQPRIIAVPAVGKPGFVTSVRGKDFPPGAPVKLRWNPGITASAVPTLPNPDGTFIAQLLILAKDQTGPRTITARGPGFSPVKTDFLVVVGTITPPDEVTRR</sequence>
<dbReference type="Pfam" id="PF07676">
    <property type="entry name" value="PD40"/>
    <property type="match status" value="5"/>
</dbReference>
<evidence type="ECO:0000256" key="2">
    <source>
        <dbReference type="SAM" id="MobiDB-lite"/>
    </source>
</evidence>
<dbReference type="InterPro" id="IPR011659">
    <property type="entry name" value="WD40"/>
</dbReference>
<accession>A0ABC8BZY7</accession>
<dbReference type="EMBL" id="CP020563">
    <property type="protein sequence ID" value="ARF75373.1"/>
    <property type="molecule type" value="Genomic_DNA"/>
</dbReference>